<accession>A0A928X0J4</accession>
<dbReference type="GO" id="GO:0016757">
    <property type="term" value="F:glycosyltransferase activity"/>
    <property type="evidence" value="ECO:0007669"/>
    <property type="project" value="InterPro"/>
</dbReference>
<evidence type="ECO:0000313" key="2">
    <source>
        <dbReference type="EMBL" id="MBE9065705.1"/>
    </source>
</evidence>
<feature type="domain" description="Glycosyl transferase family 1" evidence="1">
    <location>
        <begin position="222"/>
        <end position="382"/>
    </location>
</feature>
<dbReference type="PANTHER" id="PTHR12526">
    <property type="entry name" value="GLYCOSYLTRANSFERASE"/>
    <property type="match status" value="1"/>
</dbReference>
<keyword evidence="3" id="KW-1185">Reference proteome</keyword>
<reference evidence="2" key="1">
    <citation type="submission" date="2020-10" db="EMBL/GenBank/DDBJ databases">
        <authorList>
            <person name="Castelo-Branco R."/>
            <person name="Eusebio N."/>
            <person name="Adriana R."/>
            <person name="Vieira A."/>
            <person name="Brugerolle De Fraissinette N."/>
            <person name="Rezende De Castro R."/>
            <person name="Schneider M.P."/>
            <person name="Vasconcelos V."/>
            <person name="Leao P.N."/>
        </authorList>
    </citation>
    <scope>NUCLEOTIDE SEQUENCE</scope>
    <source>
        <strain evidence="2">LEGE 11479</strain>
    </source>
</reference>
<comment type="caution">
    <text evidence="2">The sequence shown here is derived from an EMBL/GenBank/DDBJ whole genome shotgun (WGS) entry which is preliminary data.</text>
</comment>
<evidence type="ECO:0000313" key="3">
    <source>
        <dbReference type="Proteomes" id="UP000615026"/>
    </source>
</evidence>
<name>A0A928X0J4_LEPEC</name>
<protein>
    <submittedName>
        <fullName evidence="2">Glycosyltransferase</fullName>
    </submittedName>
</protein>
<organism evidence="2 3">
    <name type="scientific">Leptolyngbya cf. ectocarpi LEGE 11479</name>
    <dbReference type="NCBI Taxonomy" id="1828722"/>
    <lineage>
        <taxon>Bacteria</taxon>
        <taxon>Bacillati</taxon>
        <taxon>Cyanobacteriota</taxon>
        <taxon>Cyanophyceae</taxon>
        <taxon>Leptolyngbyales</taxon>
        <taxon>Leptolyngbyaceae</taxon>
        <taxon>Leptolyngbya group</taxon>
        <taxon>Leptolyngbya</taxon>
    </lineage>
</organism>
<dbReference type="Pfam" id="PF00534">
    <property type="entry name" value="Glycos_transf_1"/>
    <property type="match status" value="1"/>
</dbReference>
<gene>
    <name evidence="2" type="ORF">IQ260_03460</name>
</gene>
<evidence type="ECO:0000259" key="1">
    <source>
        <dbReference type="Pfam" id="PF00534"/>
    </source>
</evidence>
<proteinExistence type="predicted"/>
<dbReference type="Proteomes" id="UP000615026">
    <property type="component" value="Unassembled WGS sequence"/>
</dbReference>
<dbReference type="CDD" id="cd03801">
    <property type="entry name" value="GT4_PimA-like"/>
    <property type="match status" value="1"/>
</dbReference>
<dbReference type="Gene3D" id="3.40.50.2000">
    <property type="entry name" value="Glycogen Phosphorylase B"/>
    <property type="match status" value="2"/>
</dbReference>
<dbReference type="AlphaFoldDB" id="A0A928X0J4"/>
<dbReference type="SUPFAM" id="SSF53756">
    <property type="entry name" value="UDP-Glycosyltransferase/glycogen phosphorylase"/>
    <property type="match status" value="1"/>
</dbReference>
<dbReference type="InterPro" id="IPR001296">
    <property type="entry name" value="Glyco_trans_1"/>
</dbReference>
<dbReference type="EMBL" id="JADEXP010000016">
    <property type="protein sequence ID" value="MBE9065705.1"/>
    <property type="molecule type" value="Genomic_DNA"/>
</dbReference>
<sequence>MKSLKVLVSAYACKPDMGSEPGVGWHIVQELAKHHQVWVLTREENRGAIEQFCAQNATKNLTFVYCDPPGPAKYLKHAQVPHYYFWQLGAYAIAKRLHQQLTFDIAHHVTYVRYSTPSFLTLLPIPFIWGPVGGGESTPSGFWQDFSIRAKVYEFLRTATHRVGEIDPFAKVTARRSALARATTQETAQRLQLMGASNIQTCSALGLSQSELSMLGQFSAPRTNTIRFISIARLLHWKGLHLSLRAFAQANLNNDVEYWILGDGPEREALTTLAHQLKIGSRVKFLGALPRDETLQQLDNCYALIHPSLHDSGGLVCLEAMAAGRPVICLDTGGPATQVTDKTGIKVPVKDPQQAIADLAEAIATLANNPNLCVRMSQAGQQHVKRHFSWETKGKQLAQLYVDLASQS</sequence>
<dbReference type="RefSeq" id="WP_193990883.1">
    <property type="nucleotide sequence ID" value="NZ_JADEXP010000016.1"/>
</dbReference>
<dbReference type="PANTHER" id="PTHR12526:SF584">
    <property type="entry name" value="GLYCOSYLTRANSFERASE"/>
    <property type="match status" value="1"/>
</dbReference>